<organism evidence="3 4">
    <name type="scientific">Chromohalobacter marismortui</name>
    <dbReference type="NCBI Taxonomy" id="42055"/>
    <lineage>
        <taxon>Bacteria</taxon>
        <taxon>Pseudomonadati</taxon>
        <taxon>Pseudomonadota</taxon>
        <taxon>Gammaproteobacteria</taxon>
        <taxon>Oceanospirillales</taxon>
        <taxon>Halomonadaceae</taxon>
        <taxon>Chromohalobacter</taxon>
    </lineage>
</organism>
<dbReference type="Proteomes" id="UP000295380">
    <property type="component" value="Unassembled WGS sequence"/>
</dbReference>
<proteinExistence type="predicted"/>
<dbReference type="RefSeq" id="WP_208291887.1">
    <property type="nucleotide sequence ID" value="NZ_SOBR01000002.1"/>
</dbReference>
<sequence>MSATSRMARHARRYATIIFLIGLTSTLSSTASAMSGAVAGGVHELQSRWAQIQYQTPERRRADGFDQLYQRARALIDAHPEAAELYIWAGIIRSSEAGAKGGLGALSLAKEAKSDLEKALAMDDTALDGSAYTSLGALYYQVPGWPIGFGDDDKARAMLQKALTIDPDGIDPLYLWGDFLHAQGHDAAARQALEKAMKAPSRPGRETADQGRREQIRQRLDALE</sequence>
<evidence type="ECO:0000313" key="4">
    <source>
        <dbReference type="Proteomes" id="UP000295380"/>
    </source>
</evidence>
<feature type="signal peptide" evidence="2">
    <location>
        <begin position="1"/>
        <end position="33"/>
    </location>
</feature>
<gene>
    <name evidence="3" type="ORF">C8E00_102470</name>
</gene>
<accession>A0A4R7NU20</accession>
<reference evidence="3 4" key="1">
    <citation type="submission" date="2019-03" db="EMBL/GenBank/DDBJ databases">
        <title>Genomic Encyclopedia of Type Strains, Phase IV (KMG-IV): sequencing the most valuable type-strain genomes for metagenomic binning, comparative biology and taxonomic classification.</title>
        <authorList>
            <person name="Goeker M."/>
        </authorList>
    </citation>
    <scope>NUCLEOTIDE SEQUENCE [LARGE SCALE GENOMIC DNA]</scope>
    <source>
        <strain evidence="3 4">DSM 6770</strain>
    </source>
</reference>
<evidence type="ECO:0000256" key="2">
    <source>
        <dbReference type="SAM" id="SignalP"/>
    </source>
</evidence>
<dbReference type="InterPro" id="IPR019734">
    <property type="entry name" value="TPR_rpt"/>
</dbReference>
<dbReference type="EMBL" id="SOBR01000002">
    <property type="protein sequence ID" value="TDU23970.1"/>
    <property type="molecule type" value="Genomic_DNA"/>
</dbReference>
<comment type="caution">
    <text evidence="3">The sequence shown here is derived from an EMBL/GenBank/DDBJ whole genome shotgun (WGS) entry which is preliminary data.</text>
</comment>
<feature type="chain" id="PRO_5020862770" evidence="2">
    <location>
        <begin position="34"/>
        <end position="224"/>
    </location>
</feature>
<dbReference type="Gene3D" id="1.25.40.10">
    <property type="entry name" value="Tetratricopeptide repeat domain"/>
    <property type="match status" value="1"/>
</dbReference>
<keyword evidence="2" id="KW-0732">Signal</keyword>
<keyword evidence="4" id="KW-1185">Reference proteome</keyword>
<dbReference type="SUPFAM" id="SSF48452">
    <property type="entry name" value="TPR-like"/>
    <property type="match status" value="1"/>
</dbReference>
<dbReference type="InterPro" id="IPR011990">
    <property type="entry name" value="TPR-like_helical_dom_sf"/>
</dbReference>
<protein>
    <submittedName>
        <fullName evidence="3">Uncharacterized protein</fullName>
    </submittedName>
</protein>
<feature type="region of interest" description="Disordered" evidence="1">
    <location>
        <begin position="195"/>
        <end position="224"/>
    </location>
</feature>
<dbReference type="Pfam" id="PF13181">
    <property type="entry name" value="TPR_8"/>
    <property type="match status" value="1"/>
</dbReference>
<evidence type="ECO:0000256" key="1">
    <source>
        <dbReference type="SAM" id="MobiDB-lite"/>
    </source>
</evidence>
<evidence type="ECO:0000313" key="3">
    <source>
        <dbReference type="EMBL" id="TDU23970.1"/>
    </source>
</evidence>
<dbReference type="AlphaFoldDB" id="A0A4R7NU20"/>
<name>A0A4R7NU20_9GAMM</name>